<dbReference type="RefSeq" id="WP_075021916.1">
    <property type="nucleotide sequence ID" value="NZ_FOVH01000007.1"/>
</dbReference>
<keyword evidence="6" id="KW-1185">Reference proteome</keyword>
<evidence type="ECO:0000313" key="6">
    <source>
        <dbReference type="Proteomes" id="UP000183413"/>
    </source>
</evidence>
<dbReference type="InterPro" id="IPR041522">
    <property type="entry name" value="CdaR_GGDEF"/>
</dbReference>
<feature type="domain" description="RsbT co-antagonist protein RsbRD N-terminal" evidence="3">
    <location>
        <begin position="36"/>
        <end position="167"/>
    </location>
</feature>
<organism evidence="5 6">
    <name type="scientific">Actinomadura madurae</name>
    <dbReference type="NCBI Taxonomy" id="1993"/>
    <lineage>
        <taxon>Bacteria</taxon>
        <taxon>Bacillati</taxon>
        <taxon>Actinomycetota</taxon>
        <taxon>Actinomycetes</taxon>
        <taxon>Streptosporangiales</taxon>
        <taxon>Thermomonosporaceae</taxon>
        <taxon>Actinomadura</taxon>
    </lineage>
</organism>
<gene>
    <name evidence="5" type="ORF">SAMN04489713_10797</name>
</gene>
<evidence type="ECO:0000259" key="3">
    <source>
        <dbReference type="Pfam" id="PF14361"/>
    </source>
</evidence>
<feature type="domain" description="CdaR GGDEF-like" evidence="4">
    <location>
        <begin position="183"/>
        <end position="289"/>
    </location>
</feature>
<name>A0A1I5I3G9_9ACTN</name>
<dbReference type="Gene3D" id="1.10.10.2840">
    <property type="entry name" value="PucR C-terminal helix-turn-helix domain"/>
    <property type="match status" value="1"/>
</dbReference>
<sequence>MSDEIAYHPRMLDREIHEGGEVEIHDLCRRVLGTMDQLVNRAVDRIREELPDYESVPESEHWADVHEQLTRRVRALDEDLVPGERDLASAADLARSRARQRVPISTLIDAFHIGDSEVWRALVAASTARDAPYLPHLASRMMDSIHALSAALASAHSEVTQTMQGHHITLAHRLVELLALGGHERELHAVAQALGLSPTSSWQVFLWAPPRPADDLSFGLQQRIGRLGAHVICAAREQQLVIVADRASAEAVRRFVDEELQGGRIGIGVLRPGLAGASESLEDARLVLNATAPGRTTREFAEGWVEACVLAHSRRLGPLLDGAIQVAREQPHLADAVEASYLSSMSLTDAAARLHLHANSVTYRLARWRELTGLDPRSVPTLVQSWLAVHEARRFGTNG</sequence>
<dbReference type="Pfam" id="PF14361">
    <property type="entry name" value="RsbRD_N"/>
    <property type="match status" value="1"/>
</dbReference>
<reference evidence="5 6" key="1">
    <citation type="submission" date="2016-10" db="EMBL/GenBank/DDBJ databases">
        <authorList>
            <person name="de Groot N.N."/>
        </authorList>
    </citation>
    <scope>NUCLEOTIDE SEQUENCE [LARGE SCALE GENOMIC DNA]</scope>
    <source>
        <strain evidence="5 6">DSM 43067</strain>
    </source>
</reference>
<proteinExistence type="inferred from homology"/>
<feature type="domain" description="PucR C-terminal helix-turn-helix" evidence="2">
    <location>
        <begin position="336"/>
        <end position="389"/>
    </location>
</feature>
<comment type="similarity">
    <text evidence="1">Belongs to the CdaR family.</text>
</comment>
<dbReference type="InterPro" id="IPR025736">
    <property type="entry name" value="PucR_C-HTH_dom"/>
</dbReference>
<protein>
    <submittedName>
        <fullName evidence="5">PucR C-terminal helix-turn-helix domain-containing protein</fullName>
    </submittedName>
</protein>
<dbReference type="Pfam" id="PF17853">
    <property type="entry name" value="GGDEF_2"/>
    <property type="match status" value="1"/>
</dbReference>
<dbReference type="InParanoid" id="A0A1I5I3G9"/>
<evidence type="ECO:0000313" key="5">
    <source>
        <dbReference type="EMBL" id="SFO55093.1"/>
    </source>
</evidence>
<evidence type="ECO:0000259" key="2">
    <source>
        <dbReference type="Pfam" id="PF13556"/>
    </source>
</evidence>
<dbReference type="Proteomes" id="UP000183413">
    <property type="component" value="Unassembled WGS sequence"/>
</dbReference>
<dbReference type="eggNOG" id="COG3835">
    <property type="taxonomic scope" value="Bacteria"/>
</dbReference>
<dbReference type="InterPro" id="IPR051448">
    <property type="entry name" value="CdaR-like_regulators"/>
</dbReference>
<evidence type="ECO:0000259" key="4">
    <source>
        <dbReference type="Pfam" id="PF17853"/>
    </source>
</evidence>
<dbReference type="InterPro" id="IPR042070">
    <property type="entry name" value="PucR_C-HTH_sf"/>
</dbReference>
<dbReference type="AlphaFoldDB" id="A0A1I5I3G9"/>
<dbReference type="InterPro" id="IPR025751">
    <property type="entry name" value="RsbRD_N_dom"/>
</dbReference>
<accession>A0A1I5I3G9</accession>
<evidence type="ECO:0000256" key="1">
    <source>
        <dbReference type="ARBA" id="ARBA00006754"/>
    </source>
</evidence>
<dbReference type="STRING" id="1993.SAMN04489713_10797"/>
<dbReference type="PANTHER" id="PTHR33744">
    <property type="entry name" value="CARBOHYDRATE DIACID REGULATOR"/>
    <property type="match status" value="1"/>
</dbReference>
<dbReference type="PANTHER" id="PTHR33744:SF7">
    <property type="entry name" value="PUCR FAMILY TRANSCRIPTIONAL REGULATOR"/>
    <property type="match status" value="1"/>
</dbReference>
<dbReference type="Pfam" id="PF13556">
    <property type="entry name" value="HTH_30"/>
    <property type="match status" value="1"/>
</dbReference>
<dbReference type="EMBL" id="FOVH01000007">
    <property type="protein sequence ID" value="SFO55093.1"/>
    <property type="molecule type" value="Genomic_DNA"/>
</dbReference>